<accession>A0A6G1JHU7</accession>
<feature type="compositionally biased region" description="Polar residues" evidence="8">
    <location>
        <begin position="188"/>
        <end position="200"/>
    </location>
</feature>
<evidence type="ECO:0000256" key="7">
    <source>
        <dbReference type="ARBA" id="ARBA00023242"/>
    </source>
</evidence>
<feature type="compositionally biased region" description="Acidic residues" evidence="8">
    <location>
        <begin position="555"/>
        <end position="564"/>
    </location>
</feature>
<feature type="compositionally biased region" description="Polar residues" evidence="8">
    <location>
        <begin position="535"/>
        <end position="545"/>
    </location>
</feature>
<feature type="compositionally biased region" description="Low complexity" evidence="8">
    <location>
        <begin position="207"/>
        <end position="222"/>
    </location>
</feature>
<feature type="compositionally biased region" description="Basic and acidic residues" evidence="8">
    <location>
        <begin position="285"/>
        <end position="304"/>
    </location>
</feature>
<dbReference type="PANTHER" id="PTHR13142">
    <property type="entry name" value="INNER CENTROMERE PROTEIN"/>
    <property type="match status" value="1"/>
</dbReference>
<proteinExistence type="inferred from homology"/>
<protein>
    <recommendedName>
        <fullName evidence="9">Inner centromere protein ARK-binding domain-containing protein</fullName>
    </recommendedName>
</protein>
<comment type="similarity">
    <text evidence="3">Belongs to the INCENP family.</text>
</comment>
<feature type="compositionally biased region" description="Polar residues" evidence="8">
    <location>
        <begin position="805"/>
        <end position="827"/>
    </location>
</feature>
<evidence type="ECO:0000259" key="9">
    <source>
        <dbReference type="Pfam" id="PF03941"/>
    </source>
</evidence>
<feature type="region of interest" description="Disordered" evidence="8">
    <location>
        <begin position="129"/>
        <end position="175"/>
    </location>
</feature>
<feature type="compositionally biased region" description="Polar residues" evidence="8">
    <location>
        <begin position="96"/>
        <end position="110"/>
    </location>
</feature>
<evidence type="ECO:0000313" key="10">
    <source>
        <dbReference type="EMBL" id="KAF2690137.1"/>
    </source>
</evidence>
<sequence>MAAVRSKAPAIGSAQWILDERHQSNDLVAQELEDFSYSMRNEFEWLNEHMAEIFASNGQNKLDVFKTPGKLRGKTPRTARKKAVEPRQPLGDLHAVNSQKRPSPAEQSLANNLQKSIAKARFHIADDSENVAPAQSPALKSPIPQPLFSKAIGKGKENKQSTHHGHTSHIASPEAWPAPVFSTVPVQFSPAPSTQDTAMTQDDDVFSPPQTQSTQPTQATQSFRRSIHFEQDERRDTGESFVSAKEAFGSKNASKEDLRTKFDGDAMDIDDNKPEVTQSDAQDTVIRHELSSADEDTAMHHDIPEFPQPPKRVSDAYSISADPQDALDTANQRALAPEPKSIVPSELFVAPARPALEDAEQEDDTVVHHQLEEDQMDIDDDVRSPSDGSSPVKPLVRKSSLTFASLPAREPLIAKKSMGNRISRTSHVDQHKARSSNLGRFTGGKSLGGSQLQQAEVQHDDAMDLDDERPGLRREESETTKQHNKATTQSLLDRINMLKQQKEVPKRISQNIMSQSSQAQSFAPSQPKEPAAPSEPSQPTVSQPAYPNLSAAEPDNIDDDDDDWISPIRTTAPVPHFPRPPLSKSYSADARPISAEKTLLKPISVSNPDLSTVVESTTPAGSPTGKKYMDGPLSASKAKFYSALRAAKEKIIGSSATSAQVKLDALTESPMRPKLKAQHSSDDIFGSPKRAEKVAGNSIFSHLRSPSKESVKSNKSKIAAMPGSPTKESNRRTRSSSEREKQKEREAREKESREKLRAEERLREMREKEQSKAAQYQKTKLATAKTPVAMASHQSMRQAAAAAKTPSSALPQTQSRPGITRVNTASKAQDPDSADEMPPPPPPKSNLPTTGHKLREPRKLTKATSKDTLPKSKPQHIMVKLNSSRYGQAPPAASRHPPPAAPVAVAPVVPKSSNVAPKAVPPASRPAPTASARPASAMSSKSGTSSKTAPAPAKTAPRIGRPQPQKVMEKPVEKPKAPISQPRADLAAARPIGRMQTIQDSIRVNVPPVNPVKPPVKRPFQPDNDEPLHRPAKRPSQQAKMNPITPAHAQFAKGKIPFAESAQPAQPPQLQYPNGEEIKLPEIMTDSEDEDSENEFEQPSWVNTPNLRELLSQQQLVDPEQIFGPIAPLNMEQVFPNKERHKRFRDRTSSAYWANDQVTEEEKRKEREARERLVKDGAWTYNPSPRPTPRPGH</sequence>
<dbReference type="PANTHER" id="PTHR13142:SF1">
    <property type="entry name" value="INNER CENTROMERE PROTEIN"/>
    <property type="match status" value="1"/>
</dbReference>
<dbReference type="EMBL" id="MU005571">
    <property type="protein sequence ID" value="KAF2690137.1"/>
    <property type="molecule type" value="Genomic_DNA"/>
</dbReference>
<feature type="compositionally biased region" description="Basic and acidic residues" evidence="8">
    <location>
        <begin position="253"/>
        <end position="274"/>
    </location>
</feature>
<keyword evidence="7" id="KW-0539">Nucleus</keyword>
<evidence type="ECO:0000256" key="8">
    <source>
        <dbReference type="SAM" id="MobiDB-lite"/>
    </source>
</evidence>
<dbReference type="GO" id="GO:0007059">
    <property type="term" value="P:chromosome segregation"/>
    <property type="evidence" value="ECO:0007669"/>
    <property type="project" value="UniProtKB-KW"/>
</dbReference>
<organism evidence="10 11">
    <name type="scientific">Lentithecium fluviatile CBS 122367</name>
    <dbReference type="NCBI Taxonomy" id="1168545"/>
    <lineage>
        <taxon>Eukaryota</taxon>
        <taxon>Fungi</taxon>
        <taxon>Dikarya</taxon>
        <taxon>Ascomycota</taxon>
        <taxon>Pezizomycotina</taxon>
        <taxon>Dothideomycetes</taxon>
        <taxon>Pleosporomycetidae</taxon>
        <taxon>Pleosporales</taxon>
        <taxon>Massarineae</taxon>
        <taxon>Lentitheciaceae</taxon>
        <taxon>Lentithecium</taxon>
    </lineage>
</organism>
<feature type="compositionally biased region" description="Basic and acidic residues" evidence="8">
    <location>
        <begin position="853"/>
        <end position="870"/>
    </location>
</feature>
<keyword evidence="5" id="KW-0159">Chromosome partition</keyword>
<feature type="compositionally biased region" description="Low complexity" evidence="8">
    <location>
        <begin position="514"/>
        <end position="526"/>
    </location>
</feature>
<feature type="region of interest" description="Disordered" evidence="8">
    <location>
        <begin position="188"/>
        <end position="316"/>
    </location>
</feature>
<evidence type="ECO:0000256" key="1">
    <source>
        <dbReference type="ARBA" id="ARBA00004123"/>
    </source>
</evidence>
<feature type="compositionally biased region" description="Pro residues" evidence="8">
    <location>
        <begin position="1184"/>
        <end position="1193"/>
    </location>
</feature>
<comment type="subcellular location">
    <subcellularLocation>
        <location evidence="2">Cytoplasm</location>
        <location evidence="2">Cytoskeleton</location>
        <location evidence="2">Spindle</location>
    </subcellularLocation>
    <subcellularLocation>
        <location evidence="1">Nucleus</location>
    </subcellularLocation>
</comment>
<evidence type="ECO:0000256" key="3">
    <source>
        <dbReference type="ARBA" id="ARBA00010042"/>
    </source>
</evidence>
<feature type="region of interest" description="Disordered" evidence="8">
    <location>
        <begin position="1083"/>
        <end position="1104"/>
    </location>
</feature>
<feature type="compositionally biased region" description="Basic and acidic residues" evidence="8">
    <location>
        <begin position="1160"/>
        <end position="1175"/>
    </location>
</feature>
<feature type="region of interest" description="Disordered" evidence="8">
    <location>
        <begin position="666"/>
        <end position="1042"/>
    </location>
</feature>
<feature type="region of interest" description="Disordered" evidence="8">
    <location>
        <begin position="412"/>
        <end position="491"/>
    </location>
</feature>
<evidence type="ECO:0000313" key="11">
    <source>
        <dbReference type="Proteomes" id="UP000799291"/>
    </source>
</evidence>
<name>A0A6G1JHU7_9PLEO</name>
<feature type="compositionally biased region" description="Acidic residues" evidence="8">
    <location>
        <begin position="1085"/>
        <end position="1096"/>
    </location>
</feature>
<gene>
    <name evidence="10" type="ORF">K458DRAFT_356702</name>
</gene>
<evidence type="ECO:0000256" key="6">
    <source>
        <dbReference type="ARBA" id="ARBA00023212"/>
    </source>
</evidence>
<feature type="compositionally biased region" description="Basic residues" evidence="8">
    <location>
        <begin position="69"/>
        <end position="81"/>
    </location>
</feature>
<keyword evidence="6" id="KW-0206">Cytoskeleton</keyword>
<dbReference type="InterPro" id="IPR005635">
    <property type="entry name" value="Inner_centromere_prot_ARK-bd"/>
</dbReference>
<evidence type="ECO:0000256" key="5">
    <source>
        <dbReference type="ARBA" id="ARBA00022829"/>
    </source>
</evidence>
<feature type="compositionally biased region" description="Low complexity" evidence="8">
    <location>
        <begin position="926"/>
        <end position="957"/>
    </location>
</feature>
<feature type="region of interest" description="Disordered" evidence="8">
    <location>
        <begin position="503"/>
        <end position="588"/>
    </location>
</feature>
<feature type="region of interest" description="Disordered" evidence="8">
    <location>
        <begin position="1140"/>
        <end position="1193"/>
    </location>
</feature>
<dbReference type="Proteomes" id="UP000799291">
    <property type="component" value="Unassembled WGS sequence"/>
</dbReference>
<dbReference type="Pfam" id="PF03941">
    <property type="entry name" value="INCENP_ARK-bind"/>
    <property type="match status" value="1"/>
</dbReference>
<keyword evidence="11" id="KW-1185">Reference proteome</keyword>
<feature type="compositionally biased region" description="Polar residues" evidence="8">
    <location>
        <begin position="609"/>
        <end position="621"/>
    </location>
</feature>
<keyword evidence="4" id="KW-0963">Cytoplasm</keyword>
<evidence type="ECO:0000256" key="4">
    <source>
        <dbReference type="ARBA" id="ARBA00022490"/>
    </source>
</evidence>
<dbReference type="OrthoDB" id="6123at2759"/>
<feature type="domain" description="Inner centromere protein ARK-binding" evidence="9">
    <location>
        <begin position="1082"/>
        <end position="1135"/>
    </location>
</feature>
<dbReference type="AlphaFoldDB" id="A0A6G1JHU7"/>
<feature type="region of interest" description="Disordered" evidence="8">
    <location>
        <begin position="373"/>
        <end position="396"/>
    </location>
</feature>
<feature type="compositionally biased region" description="Basic and acidic residues" evidence="8">
    <location>
        <begin position="227"/>
        <end position="238"/>
    </location>
</feature>
<reference evidence="10" key="1">
    <citation type="journal article" date="2020" name="Stud. Mycol.">
        <title>101 Dothideomycetes genomes: a test case for predicting lifestyles and emergence of pathogens.</title>
        <authorList>
            <person name="Haridas S."/>
            <person name="Albert R."/>
            <person name="Binder M."/>
            <person name="Bloem J."/>
            <person name="Labutti K."/>
            <person name="Salamov A."/>
            <person name="Andreopoulos B."/>
            <person name="Baker S."/>
            <person name="Barry K."/>
            <person name="Bills G."/>
            <person name="Bluhm B."/>
            <person name="Cannon C."/>
            <person name="Castanera R."/>
            <person name="Culley D."/>
            <person name="Daum C."/>
            <person name="Ezra D."/>
            <person name="Gonzalez J."/>
            <person name="Henrissat B."/>
            <person name="Kuo A."/>
            <person name="Liang C."/>
            <person name="Lipzen A."/>
            <person name="Lutzoni F."/>
            <person name="Magnuson J."/>
            <person name="Mondo S."/>
            <person name="Nolan M."/>
            <person name="Ohm R."/>
            <person name="Pangilinan J."/>
            <person name="Park H.-J."/>
            <person name="Ramirez L."/>
            <person name="Alfaro M."/>
            <person name="Sun H."/>
            <person name="Tritt A."/>
            <person name="Yoshinaga Y."/>
            <person name="Zwiers L.-H."/>
            <person name="Turgeon B."/>
            <person name="Goodwin S."/>
            <person name="Spatafora J."/>
            <person name="Crous P."/>
            <person name="Grigoriev I."/>
        </authorList>
    </citation>
    <scope>NUCLEOTIDE SEQUENCE</scope>
    <source>
        <strain evidence="10">CBS 122367</strain>
    </source>
</reference>
<dbReference type="GO" id="GO:0005634">
    <property type="term" value="C:nucleus"/>
    <property type="evidence" value="ECO:0007669"/>
    <property type="project" value="UniProtKB-SubCell"/>
</dbReference>
<feature type="compositionally biased region" description="Basic and acidic residues" evidence="8">
    <location>
        <begin position="457"/>
        <end position="481"/>
    </location>
</feature>
<feature type="region of interest" description="Disordered" evidence="8">
    <location>
        <begin position="67"/>
        <end position="110"/>
    </location>
</feature>
<feature type="compositionally biased region" description="Low complexity" evidence="8">
    <location>
        <begin position="902"/>
        <end position="917"/>
    </location>
</feature>
<feature type="compositionally biased region" description="Basic and acidic residues" evidence="8">
    <location>
        <begin position="967"/>
        <end position="976"/>
    </location>
</feature>
<dbReference type="GO" id="GO:0005819">
    <property type="term" value="C:spindle"/>
    <property type="evidence" value="ECO:0007669"/>
    <property type="project" value="UniProtKB-SubCell"/>
</dbReference>
<feature type="compositionally biased region" description="Basic and acidic residues" evidence="8">
    <location>
        <begin position="728"/>
        <end position="771"/>
    </location>
</feature>
<evidence type="ECO:0000256" key="2">
    <source>
        <dbReference type="ARBA" id="ARBA00004186"/>
    </source>
</evidence>
<feature type="region of interest" description="Disordered" evidence="8">
    <location>
        <begin position="609"/>
        <end position="632"/>
    </location>
</feature>